<dbReference type="Gene3D" id="3.30.565.10">
    <property type="entry name" value="Histidine kinase-like ATPase, C-terminal domain"/>
    <property type="match status" value="1"/>
</dbReference>
<evidence type="ECO:0000256" key="1">
    <source>
        <dbReference type="ARBA" id="ARBA00000085"/>
    </source>
</evidence>
<dbReference type="Gene3D" id="1.10.287.130">
    <property type="match status" value="1"/>
</dbReference>
<dbReference type="EMBL" id="VFIY01000004">
    <property type="protein sequence ID" value="TPD62857.1"/>
    <property type="molecule type" value="Genomic_DNA"/>
</dbReference>
<dbReference type="SMART" id="SM00387">
    <property type="entry name" value="HATPase_c"/>
    <property type="match status" value="1"/>
</dbReference>
<organism evidence="8 9">
    <name type="scientific">Emcibacter nanhaiensis</name>
    <dbReference type="NCBI Taxonomy" id="1505037"/>
    <lineage>
        <taxon>Bacteria</taxon>
        <taxon>Pseudomonadati</taxon>
        <taxon>Pseudomonadota</taxon>
        <taxon>Alphaproteobacteria</taxon>
        <taxon>Emcibacterales</taxon>
        <taxon>Emcibacteraceae</taxon>
        <taxon>Emcibacter</taxon>
    </lineage>
</organism>
<dbReference type="EC" id="2.7.13.3" evidence="2"/>
<proteinExistence type="predicted"/>
<comment type="caution">
    <text evidence="8">The sequence shown here is derived from an EMBL/GenBank/DDBJ whole genome shotgun (WGS) entry which is preliminary data.</text>
</comment>
<dbReference type="InterPro" id="IPR011006">
    <property type="entry name" value="CheY-like_superfamily"/>
</dbReference>
<dbReference type="SUPFAM" id="SSF52172">
    <property type="entry name" value="CheY-like"/>
    <property type="match status" value="1"/>
</dbReference>
<dbReference type="PRINTS" id="PR00344">
    <property type="entry name" value="BCTRLSENSOR"/>
</dbReference>
<dbReference type="RefSeq" id="WP_139938107.1">
    <property type="nucleotide sequence ID" value="NZ_JBHSYP010000022.1"/>
</dbReference>
<dbReference type="GO" id="GO:0000155">
    <property type="term" value="F:phosphorelay sensor kinase activity"/>
    <property type="evidence" value="ECO:0007669"/>
    <property type="project" value="InterPro"/>
</dbReference>
<keyword evidence="5" id="KW-0472">Membrane</keyword>
<evidence type="ECO:0000256" key="2">
    <source>
        <dbReference type="ARBA" id="ARBA00012438"/>
    </source>
</evidence>
<dbReference type="PANTHER" id="PTHR43065:SF42">
    <property type="entry name" value="TWO-COMPONENT SENSOR PPRA"/>
    <property type="match status" value="1"/>
</dbReference>
<dbReference type="InterPro" id="IPR003661">
    <property type="entry name" value="HisK_dim/P_dom"/>
</dbReference>
<keyword evidence="9" id="KW-1185">Reference proteome</keyword>
<dbReference type="SMART" id="SM00448">
    <property type="entry name" value="REC"/>
    <property type="match status" value="1"/>
</dbReference>
<dbReference type="CDD" id="cd00082">
    <property type="entry name" value="HisKA"/>
    <property type="match status" value="1"/>
</dbReference>
<feature type="modified residue" description="4-aspartylphosphate" evidence="4">
    <location>
        <position position="763"/>
    </location>
</feature>
<gene>
    <name evidence="8" type="ORF">FIV46_01895</name>
</gene>
<dbReference type="PANTHER" id="PTHR43065">
    <property type="entry name" value="SENSOR HISTIDINE KINASE"/>
    <property type="match status" value="1"/>
</dbReference>
<dbReference type="SUPFAM" id="SSF55874">
    <property type="entry name" value="ATPase domain of HSP90 chaperone/DNA topoisomerase II/histidine kinase"/>
    <property type="match status" value="1"/>
</dbReference>
<dbReference type="InterPro" id="IPR001789">
    <property type="entry name" value="Sig_transdc_resp-reg_receiver"/>
</dbReference>
<feature type="domain" description="Histidine kinase" evidence="6">
    <location>
        <begin position="459"/>
        <end position="684"/>
    </location>
</feature>
<feature type="domain" description="Response regulatory" evidence="7">
    <location>
        <begin position="712"/>
        <end position="827"/>
    </location>
</feature>
<evidence type="ECO:0000259" key="6">
    <source>
        <dbReference type="PROSITE" id="PS50109"/>
    </source>
</evidence>
<keyword evidence="5" id="KW-0812">Transmembrane</keyword>
<dbReference type="AlphaFoldDB" id="A0A501PRV8"/>
<evidence type="ECO:0000313" key="9">
    <source>
        <dbReference type="Proteomes" id="UP000319148"/>
    </source>
</evidence>
<dbReference type="OrthoDB" id="9796100at2"/>
<dbReference type="PROSITE" id="PS50110">
    <property type="entry name" value="RESPONSE_REGULATORY"/>
    <property type="match status" value="1"/>
</dbReference>
<dbReference type="Pfam" id="PF02518">
    <property type="entry name" value="HATPase_c"/>
    <property type="match status" value="1"/>
</dbReference>
<dbReference type="InterPro" id="IPR036890">
    <property type="entry name" value="HATPase_C_sf"/>
</dbReference>
<accession>A0A501PRV8</accession>
<dbReference type="Pfam" id="PF00072">
    <property type="entry name" value="Response_reg"/>
    <property type="match status" value="1"/>
</dbReference>
<name>A0A501PRV8_9PROT</name>
<comment type="catalytic activity">
    <reaction evidence="1">
        <text>ATP + protein L-histidine = ADP + protein N-phospho-L-histidine.</text>
        <dbReference type="EC" id="2.7.13.3"/>
    </reaction>
</comment>
<dbReference type="Proteomes" id="UP000319148">
    <property type="component" value="Unassembled WGS sequence"/>
</dbReference>
<dbReference type="SMART" id="SM00388">
    <property type="entry name" value="HisKA"/>
    <property type="match status" value="1"/>
</dbReference>
<feature type="transmembrane region" description="Helical" evidence="5">
    <location>
        <begin position="52"/>
        <end position="75"/>
    </location>
</feature>
<dbReference type="InterPro" id="IPR004358">
    <property type="entry name" value="Sig_transdc_His_kin-like_C"/>
</dbReference>
<dbReference type="FunFam" id="1.10.287.130:FF:000037">
    <property type="entry name" value="Hybrid sensor histidine kinase/response regulator"/>
    <property type="match status" value="1"/>
</dbReference>
<dbReference type="PROSITE" id="PS50109">
    <property type="entry name" value="HIS_KIN"/>
    <property type="match status" value="1"/>
</dbReference>
<reference evidence="9" key="1">
    <citation type="submission" date="2019-06" db="EMBL/GenBank/DDBJ databases">
        <title>The complete genome of Emcibacter congregatus ZYLT.</title>
        <authorList>
            <person name="Zhao Z."/>
        </authorList>
    </citation>
    <scope>NUCLEOTIDE SEQUENCE [LARGE SCALE GENOMIC DNA]</scope>
    <source>
        <strain evidence="9">MCCC 1A06723</strain>
    </source>
</reference>
<feature type="transmembrane region" description="Helical" evidence="5">
    <location>
        <begin position="26"/>
        <end position="46"/>
    </location>
</feature>
<dbReference type="InterPro" id="IPR036097">
    <property type="entry name" value="HisK_dim/P_sf"/>
</dbReference>
<dbReference type="Gene3D" id="3.40.50.2300">
    <property type="match status" value="1"/>
</dbReference>
<dbReference type="InterPro" id="IPR005467">
    <property type="entry name" value="His_kinase_dom"/>
</dbReference>
<evidence type="ECO:0000256" key="5">
    <source>
        <dbReference type="SAM" id="Phobius"/>
    </source>
</evidence>
<keyword evidence="5" id="KW-1133">Transmembrane helix</keyword>
<evidence type="ECO:0000259" key="7">
    <source>
        <dbReference type="PROSITE" id="PS50110"/>
    </source>
</evidence>
<evidence type="ECO:0000256" key="4">
    <source>
        <dbReference type="PROSITE-ProRule" id="PRU00169"/>
    </source>
</evidence>
<dbReference type="Pfam" id="PF00512">
    <property type="entry name" value="HisKA"/>
    <property type="match status" value="1"/>
</dbReference>
<sequence>MNKISPITSEDSIVAGMKRRKESVDYPFLITLAGIGILIAMAFFILGLATGYATTGAIVSAVSVLLTAVVMGFFLSKENNVRISEVPASLARQEGEVPAYLLTSKAGEVIYADFRFRQLVGAITGSQSVSPFGLNFVEEEEKSELEDTFKALKPGERKILNVTVTDTEDRPLILKLDLFHESERQGYVRWNVSAGDSAESKQAPSLRRKVDLSGIGRLLELGNAGCMAVGGNDEILYVNDLLRDWLVDSDEKELQLPVSLQELTERPREELDGLVPFLTVSGQEIPLVIHSGENLSSSYGDSDVSIYVLMREGEGGAAHHMPSDVNIEHFFMDSPIGIAVVSAKGEVLERNNIFRNFLAALGLVKTKRLKDFLEAEDHEDIIAKIGHTIESGEASTVADVAFKGKEEKRGQLYITRLEHFADHEGVSILYLIDTTEQKSLELQFAQSQKMQAVGQLAGGIAHDFNNLLTAITGFCDLLLVRHGPGDQSFSDIIQIKQNANRAANLVRQLLAFSRQQTLRPKVLVVTDVLAELSNLLRRLIGETIELEMKHGRGLGPVKVDQGQLEQVIINLCVNARDAMPEGGKIMIRTRNIPYQESLKLSERYKVMPPNDYVLLEVEDTGTGIAKEHLGKIFEPFFSTKEVGKGTGLGLSTVYGIIKQTDGFIFPTSELGKGTTFSIYIPMHKEVKRETGEASVVEQEGKSEAKDLTGKGNILLVEDEDAVRMFASRALKNKGYKIYEANSGDKALKIVQELEGDLDLIISDVVMPQMDGPTMVKKVKEKHPNLKVIFISGYAEDAFDKNLGEEDFNFLPKPFSLKQLAEQVKDVLES</sequence>
<dbReference type="SUPFAM" id="SSF47384">
    <property type="entry name" value="Homodimeric domain of signal transducing histidine kinase"/>
    <property type="match status" value="1"/>
</dbReference>
<evidence type="ECO:0000256" key="3">
    <source>
        <dbReference type="ARBA" id="ARBA00022553"/>
    </source>
</evidence>
<evidence type="ECO:0000313" key="8">
    <source>
        <dbReference type="EMBL" id="TPD62857.1"/>
    </source>
</evidence>
<dbReference type="InterPro" id="IPR003594">
    <property type="entry name" value="HATPase_dom"/>
</dbReference>
<keyword evidence="3 4" id="KW-0597">Phosphoprotein</keyword>
<protein>
    <recommendedName>
        <fullName evidence="2">histidine kinase</fullName>
        <ecNumber evidence="2">2.7.13.3</ecNumber>
    </recommendedName>
</protein>